<dbReference type="SUPFAM" id="SSF111369">
    <property type="entry name" value="HlyD-like secretion proteins"/>
    <property type="match status" value="3"/>
</dbReference>
<feature type="domain" description="YbhG-like alpha-helical hairpin" evidence="8">
    <location>
        <begin position="228"/>
        <end position="349"/>
    </location>
</feature>
<dbReference type="PANTHER" id="PTHR30386:SF26">
    <property type="entry name" value="TRANSPORT PROTEIN COMB"/>
    <property type="match status" value="1"/>
</dbReference>
<dbReference type="InterPro" id="IPR059052">
    <property type="entry name" value="HH_YbhG-like"/>
</dbReference>
<accession>A0A926VC99</accession>
<evidence type="ECO:0000256" key="6">
    <source>
        <dbReference type="SAM" id="Coils"/>
    </source>
</evidence>
<evidence type="ECO:0000256" key="1">
    <source>
        <dbReference type="ARBA" id="ARBA00004167"/>
    </source>
</evidence>
<keyword evidence="11" id="KW-1185">Reference proteome</keyword>
<comment type="caution">
    <text evidence="10">The sequence shown here is derived from an EMBL/GenBank/DDBJ whole genome shotgun (WGS) entry which is preliminary data.</text>
</comment>
<evidence type="ECO:0000259" key="8">
    <source>
        <dbReference type="Pfam" id="PF25881"/>
    </source>
</evidence>
<dbReference type="Pfam" id="PF25954">
    <property type="entry name" value="Beta-barrel_RND_2"/>
    <property type="match status" value="1"/>
</dbReference>
<feature type="transmembrane region" description="Helical" evidence="7">
    <location>
        <begin position="60"/>
        <end position="81"/>
    </location>
</feature>
<protein>
    <submittedName>
        <fullName evidence="10">HlyD family secretion protein</fullName>
    </submittedName>
</protein>
<feature type="domain" description="CusB-like beta-barrel" evidence="9">
    <location>
        <begin position="475"/>
        <end position="516"/>
    </location>
</feature>
<evidence type="ECO:0000256" key="2">
    <source>
        <dbReference type="ARBA" id="ARBA00009477"/>
    </source>
</evidence>
<proteinExistence type="inferred from homology"/>
<dbReference type="PANTHER" id="PTHR30386">
    <property type="entry name" value="MEMBRANE FUSION SUBUNIT OF EMRAB-TOLC MULTIDRUG EFFLUX PUMP"/>
    <property type="match status" value="1"/>
</dbReference>
<evidence type="ECO:0000256" key="4">
    <source>
        <dbReference type="ARBA" id="ARBA00022989"/>
    </source>
</evidence>
<keyword evidence="6" id="KW-0175">Coiled coil</keyword>
<dbReference type="RefSeq" id="WP_190464015.1">
    <property type="nucleotide sequence ID" value="NZ_JACJPW010000018.1"/>
</dbReference>
<dbReference type="InterPro" id="IPR050739">
    <property type="entry name" value="MFP"/>
</dbReference>
<name>A0A926VC99_9CYAN</name>
<evidence type="ECO:0000256" key="5">
    <source>
        <dbReference type="ARBA" id="ARBA00023136"/>
    </source>
</evidence>
<evidence type="ECO:0000256" key="7">
    <source>
        <dbReference type="SAM" id="Phobius"/>
    </source>
</evidence>
<keyword evidence="3 7" id="KW-0812">Transmembrane</keyword>
<sequence>MKRSNTAVINGQKPAVADVESELLTADKQQTLPVIEPEIEKEKEDLTAPQKAPRKKVKQLILAALGIGAIATAGNFGYHYWQYASTHEETDNATVAGHILNVSSRVNGTVAQVLADDNQLVQKGQPLIKLDPGDFQVKVQNSEAALEAARRQAAAAQANIALAAQTAQAKTATAQGDVGAAVAAISTAQAAVKEAESGVPAAEAAVKQAQAGVPQAQAAQAAAEAGVQQAQAVLAAAQAGVPQAQAAVKEAEAGVAAAQAQLAQAQATLERAETDYNRYNSLYASGAIARQQLETAKAAYDVAQAQKTAAQQGIQQAQARVAQATEGVGRAQAQVAQAQQGIATAQAQVAQARENVVRAQAQVAEAKEGVTRAQAKVAQAKEGVASTQAKLAASKGGLQQATASNQQTEVNRSQYEAAQAAIAQSQAALKDAQLQLSYTEIAAPAAGRIGRKSVEVGQRVQAGTPLMAIVSDEYWVVANFKETQLERMKPGEEVEIKLDAFPHQTFKGRVDSFSPASGSQFALLPPDNATGNFTKVVQRIPVKVVFDADSIKGYESRIAPGMSAVVSVAVKAKGEN</sequence>
<dbReference type="Gene3D" id="2.40.30.170">
    <property type="match status" value="1"/>
</dbReference>
<evidence type="ECO:0000313" key="11">
    <source>
        <dbReference type="Proteomes" id="UP000641646"/>
    </source>
</evidence>
<evidence type="ECO:0000256" key="3">
    <source>
        <dbReference type="ARBA" id="ARBA00022692"/>
    </source>
</evidence>
<dbReference type="Proteomes" id="UP000641646">
    <property type="component" value="Unassembled WGS sequence"/>
</dbReference>
<gene>
    <name evidence="10" type="ORF">H6G03_09050</name>
</gene>
<dbReference type="Gene3D" id="1.10.287.470">
    <property type="entry name" value="Helix hairpin bin"/>
    <property type="match status" value="2"/>
</dbReference>
<keyword evidence="5 7" id="KW-0472">Membrane</keyword>
<keyword evidence="4 7" id="KW-1133">Transmembrane helix</keyword>
<comment type="subcellular location">
    <subcellularLocation>
        <location evidence="1">Membrane</location>
        <topology evidence="1">Single-pass membrane protein</topology>
    </subcellularLocation>
</comment>
<evidence type="ECO:0000313" key="10">
    <source>
        <dbReference type="EMBL" id="MBD2181249.1"/>
    </source>
</evidence>
<comment type="similarity">
    <text evidence="2">Belongs to the membrane fusion protein (MFP) (TC 8.A.1) family.</text>
</comment>
<dbReference type="AlphaFoldDB" id="A0A926VC99"/>
<dbReference type="EMBL" id="JACJPW010000018">
    <property type="protein sequence ID" value="MBD2181249.1"/>
    <property type="molecule type" value="Genomic_DNA"/>
</dbReference>
<dbReference type="InterPro" id="IPR058792">
    <property type="entry name" value="Beta-barrel_RND_2"/>
</dbReference>
<feature type="coiled-coil region" evidence="6">
    <location>
        <begin position="139"/>
        <end position="166"/>
    </location>
</feature>
<reference evidence="10" key="1">
    <citation type="journal article" date="2015" name="ISME J.">
        <title>Draft Genome Sequence of Streptomyces incarnatus NRRL8089, which Produces the Nucleoside Antibiotic Sinefungin.</title>
        <authorList>
            <person name="Oshima K."/>
            <person name="Hattori M."/>
            <person name="Shimizu H."/>
            <person name="Fukuda K."/>
            <person name="Nemoto M."/>
            <person name="Inagaki K."/>
            <person name="Tamura T."/>
        </authorList>
    </citation>
    <scope>NUCLEOTIDE SEQUENCE</scope>
    <source>
        <strain evidence="10">FACHB-1375</strain>
    </source>
</reference>
<feature type="coiled-coil region" evidence="6">
    <location>
        <begin position="248"/>
        <end position="435"/>
    </location>
</feature>
<organism evidence="10 11">
    <name type="scientific">Aerosakkonema funiforme FACHB-1375</name>
    <dbReference type="NCBI Taxonomy" id="2949571"/>
    <lineage>
        <taxon>Bacteria</taxon>
        <taxon>Bacillati</taxon>
        <taxon>Cyanobacteriota</taxon>
        <taxon>Cyanophyceae</taxon>
        <taxon>Oscillatoriophycideae</taxon>
        <taxon>Aerosakkonematales</taxon>
        <taxon>Aerosakkonemataceae</taxon>
        <taxon>Aerosakkonema</taxon>
    </lineage>
</organism>
<reference evidence="10" key="2">
    <citation type="submission" date="2020-08" db="EMBL/GenBank/DDBJ databases">
        <authorList>
            <person name="Chen M."/>
            <person name="Teng W."/>
            <person name="Zhao L."/>
            <person name="Hu C."/>
            <person name="Zhou Y."/>
            <person name="Han B."/>
            <person name="Song L."/>
            <person name="Shu W."/>
        </authorList>
    </citation>
    <scope>NUCLEOTIDE SEQUENCE</scope>
    <source>
        <strain evidence="10">FACHB-1375</strain>
    </source>
</reference>
<dbReference type="Gene3D" id="2.40.50.100">
    <property type="match status" value="1"/>
</dbReference>
<evidence type="ECO:0000259" key="9">
    <source>
        <dbReference type="Pfam" id="PF25954"/>
    </source>
</evidence>
<dbReference type="Pfam" id="PF25881">
    <property type="entry name" value="HH_YBHG"/>
    <property type="match status" value="1"/>
</dbReference>